<evidence type="ECO:0000313" key="15">
    <source>
        <dbReference type="Proteomes" id="UP001355207"/>
    </source>
</evidence>
<evidence type="ECO:0000256" key="3">
    <source>
        <dbReference type="ARBA" id="ARBA00008698"/>
    </source>
</evidence>
<name>A0AAX4JMR4_9TREE</name>
<dbReference type="EMBL" id="CP144098">
    <property type="protein sequence ID" value="WWC86193.1"/>
    <property type="molecule type" value="Genomic_DNA"/>
</dbReference>
<dbReference type="Proteomes" id="UP001355207">
    <property type="component" value="Chromosome 1"/>
</dbReference>
<dbReference type="Pfam" id="PF04188">
    <property type="entry name" value="Mannosyl_trans2"/>
    <property type="match status" value="1"/>
</dbReference>
<evidence type="ECO:0000256" key="11">
    <source>
        <dbReference type="ARBA" id="ARBA00023136"/>
    </source>
</evidence>
<dbReference type="PANTHER" id="PTHR12468">
    <property type="entry name" value="GPI MANNOSYLTRANSFERASE 2"/>
    <property type="match status" value="1"/>
</dbReference>
<keyword evidence="8 13" id="KW-0812">Transmembrane</keyword>
<keyword evidence="9 13" id="KW-0256">Endoplasmic reticulum</keyword>
<comment type="subcellular location">
    <subcellularLocation>
        <location evidence="1 13">Endoplasmic reticulum membrane</location>
        <topology evidence="1 13">Multi-pass membrane protein</topology>
    </subcellularLocation>
</comment>
<evidence type="ECO:0000256" key="13">
    <source>
        <dbReference type="RuleBase" id="RU363112"/>
    </source>
</evidence>
<accession>A0AAX4JMR4</accession>
<protein>
    <recommendedName>
        <fullName evidence="4 13">GPI mannosyltransferase 2</fullName>
        <ecNumber evidence="13">2.4.1.-</ecNumber>
    </recommendedName>
</protein>
<dbReference type="EC" id="2.4.1.-" evidence="13"/>
<feature type="transmembrane region" description="Helical" evidence="13">
    <location>
        <begin position="174"/>
        <end position="193"/>
    </location>
</feature>
<keyword evidence="7 13" id="KW-0808">Transferase</keyword>
<feature type="transmembrane region" description="Helical" evidence="13">
    <location>
        <begin position="247"/>
        <end position="266"/>
    </location>
</feature>
<feature type="transmembrane region" description="Helical" evidence="13">
    <location>
        <begin position="16"/>
        <end position="37"/>
    </location>
</feature>
<evidence type="ECO:0000256" key="5">
    <source>
        <dbReference type="ARBA" id="ARBA00022502"/>
    </source>
</evidence>
<evidence type="ECO:0000256" key="4">
    <source>
        <dbReference type="ARBA" id="ARBA00013795"/>
    </source>
</evidence>
<sequence length="466" mass="52916">MTSARRKDRSLTRSPIAFIAVSAVAIRLIHITILHILSRLIPPFDSSHTLFLDDTINTGRGTNSIIPGLRWDSIHFLSIAKDGYQWEQQLAFQPLLLGILRILGGCLSWLKGRELNVQDIVFSGMIFNSFVWVGSCVSLYNLTFHLYSTKFALLTTILYMIPPTPVPSLPYTEPLYAFTTFSGIYFLIVKKHYLLSGLTFAVATATRATGIFNVLMLGGSIILGDLPTESLSGKAVSRRLFTRSWKAIIPCILTISPFLIFQWYAYQSFCSNPNDSEKRPWCDQKLPFVYGFVQKEYWNNGLFNYWSISNIPNFILPLPIFLVSISGTCKYLKSTFGSKTRFSSQGLSTKSDLLILYIHHMLMLSLLLFASHTQILLRTCITDPVIWWNIASLSLDRKENRNGIANTNLQGKNGNEGQYEDERKYAQQRNVSQPHELKGIIKWWIGWCAIWSTVATILWVGHYPPA</sequence>
<evidence type="ECO:0000256" key="9">
    <source>
        <dbReference type="ARBA" id="ARBA00022824"/>
    </source>
</evidence>
<feature type="transmembrane region" description="Helical" evidence="13">
    <location>
        <begin position="91"/>
        <end position="110"/>
    </location>
</feature>
<keyword evidence="15" id="KW-1185">Reference proteome</keyword>
<comment type="function">
    <text evidence="13">Mannosyltransferase involved in glycosylphosphatidylinositol-anchor biosynthesis.</text>
</comment>
<dbReference type="GO" id="GO:0005789">
    <property type="term" value="C:endoplasmic reticulum membrane"/>
    <property type="evidence" value="ECO:0007669"/>
    <property type="project" value="UniProtKB-SubCell"/>
</dbReference>
<comment type="similarity">
    <text evidence="3 13">Belongs to the PIGV family.</text>
</comment>
<dbReference type="GeneID" id="91091738"/>
<comment type="pathway">
    <text evidence="2 13">Glycolipid biosynthesis; glycosylphosphatidylinositol-anchor biosynthesis.</text>
</comment>
<organism evidence="14 15">
    <name type="scientific">Kwoniella dendrophila CBS 6074</name>
    <dbReference type="NCBI Taxonomy" id="1295534"/>
    <lineage>
        <taxon>Eukaryota</taxon>
        <taxon>Fungi</taxon>
        <taxon>Dikarya</taxon>
        <taxon>Basidiomycota</taxon>
        <taxon>Agaricomycotina</taxon>
        <taxon>Tremellomycetes</taxon>
        <taxon>Tremellales</taxon>
        <taxon>Cryptococcaceae</taxon>
        <taxon>Kwoniella</taxon>
    </lineage>
</organism>
<evidence type="ECO:0000256" key="7">
    <source>
        <dbReference type="ARBA" id="ARBA00022679"/>
    </source>
</evidence>
<evidence type="ECO:0000256" key="8">
    <source>
        <dbReference type="ARBA" id="ARBA00022692"/>
    </source>
</evidence>
<evidence type="ECO:0000313" key="14">
    <source>
        <dbReference type="EMBL" id="WWC86193.1"/>
    </source>
</evidence>
<keyword evidence="11 13" id="KW-0472">Membrane</keyword>
<gene>
    <name evidence="14" type="ORF">L201_001066</name>
</gene>
<dbReference type="GO" id="GO:0006506">
    <property type="term" value="P:GPI anchor biosynthetic process"/>
    <property type="evidence" value="ECO:0007669"/>
    <property type="project" value="UniProtKB-KW"/>
</dbReference>
<dbReference type="SUPFAM" id="SSF57440">
    <property type="entry name" value="Kringle-like"/>
    <property type="match status" value="1"/>
</dbReference>
<keyword evidence="10 13" id="KW-1133">Transmembrane helix</keyword>
<evidence type="ECO:0000256" key="1">
    <source>
        <dbReference type="ARBA" id="ARBA00004477"/>
    </source>
</evidence>
<dbReference type="PANTHER" id="PTHR12468:SF2">
    <property type="entry name" value="GPI MANNOSYLTRANSFERASE 2"/>
    <property type="match status" value="1"/>
</dbReference>
<feature type="transmembrane region" description="Helical" evidence="13">
    <location>
        <begin position="443"/>
        <end position="461"/>
    </location>
</feature>
<evidence type="ECO:0000256" key="2">
    <source>
        <dbReference type="ARBA" id="ARBA00004687"/>
    </source>
</evidence>
<feature type="transmembrane region" description="Helical" evidence="13">
    <location>
        <begin position="122"/>
        <end position="140"/>
    </location>
</feature>
<keyword evidence="5 13" id="KW-0337">GPI-anchor biosynthesis</keyword>
<dbReference type="GO" id="GO:0000009">
    <property type="term" value="F:alpha-1,6-mannosyltransferase activity"/>
    <property type="evidence" value="ECO:0007669"/>
    <property type="project" value="InterPro"/>
</dbReference>
<proteinExistence type="inferred from homology"/>
<dbReference type="GO" id="GO:0031501">
    <property type="term" value="C:mannosyltransferase complex"/>
    <property type="evidence" value="ECO:0007669"/>
    <property type="project" value="TreeGrafter"/>
</dbReference>
<reference evidence="14 15" key="1">
    <citation type="submission" date="2024-01" db="EMBL/GenBank/DDBJ databases">
        <title>Comparative genomics of Cryptococcus and Kwoniella reveals pathogenesis evolution and contrasting modes of karyotype evolution via chromosome fusion or intercentromeric recombination.</title>
        <authorList>
            <person name="Coelho M.A."/>
            <person name="David-Palma M."/>
            <person name="Shea T."/>
            <person name="Bowers K."/>
            <person name="McGinley-Smith S."/>
            <person name="Mohammad A.W."/>
            <person name="Gnirke A."/>
            <person name="Yurkov A.M."/>
            <person name="Nowrousian M."/>
            <person name="Sun S."/>
            <person name="Cuomo C.A."/>
            <person name="Heitman J."/>
        </authorList>
    </citation>
    <scope>NUCLEOTIDE SEQUENCE [LARGE SCALE GENOMIC DNA]</scope>
    <source>
        <strain evidence="14 15">CBS 6074</strain>
    </source>
</reference>
<dbReference type="AlphaFoldDB" id="A0AAX4JMR4"/>
<dbReference type="InterPro" id="IPR013806">
    <property type="entry name" value="Kringle-like"/>
</dbReference>
<evidence type="ECO:0000256" key="6">
    <source>
        <dbReference type="ARBA" id="ARBA00022676"/>
    </source>
</evidence>
<evidence type="ECO:0000256" key="12">
    <source>
        <dbReference type="ARBA" id="ARBA00023157"/>
    </source>
</evidence>
<dbReference type="RefSeq" id="XP_066072956.1">
    <property type="nucleotide sequence ID" value="XM_066216859.1"/>
</dbReference>
<keyword evidence="12" id="KW-1015">Disulfide bond</keyword>
<evidence type="ECO:0000256" key="10">
    <source>
        <dbReference type="ARBA" id="ARBA00022989"/>
    </source>
</evidence>
<keyword evidence="6 13" id="KW-0328">Glycosyltransferase</keyword>
<dbReference type="InterPro" id="IPR007315">
    <property type="entry name" value="PIG-V/Gpi18"/>
</dbReference>
<dbReference type="GO" id="GO:0004376">
    <property type="term" value="F:GPI mannosyltransferase activity"/>
    <property type="evidence" value="ECO:0007669"/>
    <property type="project" value="InterPro"/>
</dbReference>
<feature type="transmembrane region" description="Helical" evidence="13">
    <location>
        <begin position="314"/>
        <end position="332"/>
    </location>
</feature>
<feature type="transmembrane region" description="Helical" evidence="13">
    <location>
        <begin position="353"/>
        <end position="370"/>
    </location>
</feature>